<proteinExistence type="predicted"/>
<dbReference type="Proteomes" id="UP000199220">
    <property type="component" value="Unassembled WGS sequence"/>
</dbReference>
<keyword evidence="3" id="KW-1185">Reference proteome</keyword>
<dbReference type="EMBL" id="FNTX01000001">
    <property type="protein sequence ID" value="SED81440.1"/>
    <property type="molecule type" value="Genomic_DNA"/>
</dbReference>
<accession>A0A1H5DRU6</accession>
<evidence type="ECO:0000313" key="3">
    <source>
        <dbReference type="Proteomes" id="UP000199220"/>
    </source>
</evidence>
<feature type="transmembrane region" description="Helical" evidence="1">
    <location>
        <begin position="86"/>
        <end position="103"/>
    </location>
</feature>
<gene>
    <name evidence="2" type="ORF">SAMN04488554_0768</name>
</gene>
<keyword evidence="1" id="KW-1133">Transmembrane helix</keyword>
<name>A0A1H5DRU6_9MICO</name>
<reference evidence="3" key="1">
    <citation type="submission" date="2016-10" db="EMBL/GenBank/DDBJ databases">
        <authorList>
            <person name="Varghese N."/>
            <person name="Submissions S."/>
        </authorList>
    </citation>
    <scope>NUCLEOTIDE SEQUENCE [LARGE SCALE GENOMIC DNA]</scope>
    <source>
        <strain evidence="3">DSM 21368</strain>
    </source>
</reference>
<feature type="transmembrane region" description="Helical" evidence="1">
    <location>
        <begin position="6"/>
        <end position="38"/>
    </location>
</feature>
<sequence length="120" mass="12609">MGGVALVGFVILLVLGHPLLAAAVCGLAWLVLALLYALGLFDDQFTREFSYERQKRSGAVIMLGGVGMLAVGGILLLAWPGTLAETLLAFGPGLALSGGWMFSHSRSELARRQPASGPER</sequence>
<protein>
    <submittedName>
        <fullName evidence="2">Uncharacterized protein</fullName>
    </submittedName>
</protein>
<feature type="transmembrane region" description="Helical" evidence="1">
    <location>
        <begin position="59"/>
        <end position="80"/>
    </location>
</feature>
<organism evidence="2 3">
    <name type="scientific">Ruania alba</name>
    <dbReference type="NCBI Taxonomy" id="648782"/>
    <lineage>
        <taxon>Bacteria</taxon>
        <taxon>Bacillati</taxon>
        <taxon>Actinomycetota</taxon>
        <taxon>Actinomycetes</taxon>
        <taxon>Micrococcales</taxon>
        <taxon>Ruaniaceae</taxon>
        <taxon>Ruania</taxon>
    </lineage>
</organism>
<dbReference type="STRING" id="648782.SAMN04488554_0768"/>
<keyword evidence="1" id="KW-0472">Membrane</keyword>
<evidence type="ECO:0000313" key="2">
    <source>
        <dbReference type="EMBL" id="SED81440.1"/>
    </source>
</evidence>
<keyword evidence="1" id="KW-0812">Transmembrane</keyword>
<evidence type="ECO:0000256" key="1">
    <source>
        <dbReference type="SAM" id="Phobius"/>
    </source>
</evidence>
<dbReference type="AlphaFoldDB" id="A0A1H5DRU6"/>